<sequence>VARVVDLQDHLDKFVSGYSGGMKRRLSLAIALLGNPDLLILDEPTVGIDPSLRRKIWAELDNIRQEGRSVFITTHVMDEAEL</sequence>
<name>A0ABT3ED18_STRAP</name>
<feature type="non-terminal residue" evidence="2">
    <location>
        <position position="1"/>
    </location>
</feature>
<evidence type="ECO:0000259" key="1">
    <source>
        <dbReference type="Pfam" id="PF13304"/>
    </source>
</evidence>
<evidence type="ECO:0000313" key="3">
    <source>
        <dbReference type="Proteomes" id="UP001526076"/>
    </source>
</evidence>
<dbReference type="InterPro" id="IPR027417">
    <property type="entry name" value="P-loop_NTPase"/>
</dbReference>
<accession>A0ABT3ED18</accession>
<comment type="caution">
    <text evidence="2">The sequence shown here is derived from an EMBL/GenBank/DDBJ whole genome shotgun (WGS) entry which is preliminary data.</text>
</comment>
<dbReference type="RefSeq" id="WP_264351326.1">
    <property type="nucleotide sequence ID" value="NZ_JAPAHU010000397.1"/>
</dbReference>
<proteinExistence type="predicted"/>
<feature type="non-terminal residue" evidence="2">
    <location>
        <position position="82"/>
    </location>
</feature>
<dbReference type="Gene3D" id="3.40.50.300">
    <property type="entry name" value="P-loop containing nucleotide triphosphate hydrolases"/>
    <property type="match status" value="1"/>
</dbReference>
<reference evidence="2 3" key="1">
    <citation type="submission" date="2022-10" db="EMBL/GenBank/DDBJ databases">
        <title>Comparative genomic study of S. anginosus.</title>
        <authorList>
            <person name="Prasad A."/>
            <person name="Ene A."/>
            <person name="Jablonska S."/>
            <person name="Du J."/>
            <person name="Wolfe A.J."/>
            <person name="Putonti C."/>
        </authorList>
    </citation>
    <scope>NUCLEOTIDE SEQUENCE [LARGE SCALE GENOMIC DNA]</scope>
    <source>
        <strain evidence="2 3">UMB9231</strain>
    </source>
</reference>
<dbReference type="EMBL" id="JAPAHU010000397">
    <property type="protein sequence ID" value="MCW1043313.1"/>
    <property type="molecule type" value="Genomic_DNA"/>
</dbReference>
<evidence type="ECO:0000313" key="2">
    <source>
        <dbReference type="EMBL" id="MCW1043313.1"/>
    </source>
</evidence>
<dbReference type="InterPro" id="IPR003959">
    <property type="entry name" value="ATPase_AAA_core"/>
</dbReference>
<keyword evidence="3" id="KW-1185">Reference proteome</keyword>
<dbReference type="SUPFAM" id="SSF52540">
    <property type="entry name" value="P-loop containing nucleoside triphosphate hydrolases"/>
    <property type="match status" value="1"/>
</dbReference>
<dbReference type="PANTHER" id="PTHR43038">
    <property type="entry name" value="ATP-BINDING CASSETTE, SUB-FAMILY H, MEMBER 1"/>
    <property type="match status" value="1"/>
</dbReference>
<gene>
    <name evidence="2" type="ORF">OJ597_13125</name>
</gene>
<feature type="domain" description="ATPase AAA-type core" evidence="1">
    <location>
        <begin position="18"/>
        <end position="75"/>
    </location>
</feature>
<dbReference type="Pfam" id="PF13304">
    <property type="entry name" value="AAA_21"/>
    <property type="match status" value="1"/>
</dbReference>
<dbReference type="PANTHER" id="PTHR43038:SF3">
    <property type="entry name" value="ABC TRANSPORTER G FAMILY MEMBER 20 ISOFORM X1"/>
    <property type="match status" value="1"/>
</dbReference>
<organism evidence="2 3">
    <name type="scientific">Streptococcus anginosus</name>
    <dbReference type="NCBI Taxonomy" id="1328"/>
    <lineage>
        <taxon>Bacteria</taxon>
        <taxon>Bacillati</taxon>
        <taxon>Bacillota</taxon>
        <taxon>Bacilli</taxon>
        <taxon>Lactobacillales</taxon>
        <taxon>Streptococcaceae</taxon>
        <taxon>Streptococcus</taxon>
        <taxon>Streptococcus anginosus group</taxon>
    </lineage>
</organism>
<protein>
    <submittedName>
        <fullName evidence="2">AAA family ATPase</fullName>
    </submittedName>
</protein>
<dbReference type="Proteomes" id="UP001526076">
    <property type="component" value="Unassembled WGS sequence"/>
</dbReference>